<dbReference type="AlphaFoldDB" id="A0A0S4NB02"/>
<dbReference type="EMBL" id="FAOO01000021">
    <property type="protein sequence ID" value="CUU08434.1"/>
    <property type="molecule type" value="Genomic_DNA"/>
</dbReference>
<keyword evidence="1" id="KW-0472">Membrane</keyword>
<evidence type="ECO:0000313" key="2">
    <source>
        <dbReference type="EMBL" id="CUU08434.1"/>
    </source>
</evidence>
<dbReference type="STRING" id="1643428.GCA_001442855_02044"/>
<accession>A0A0S4NB02</accession>
<reference evidence="3" key="1">
    <citation type="submission" date="2015-11" db="EMBL/GenBank/DDBJ databases">
        <authorList>
            <person name="Varghese N."/>
        </authorList>
    </citation>
    <scope>NUCLEOTIDE SEQUENCE [LARGE SCALE GENOMIC DNA]</scope>
</reference>
<keyword evidence="1" id="KW-1133">Transmembrane helix</keyword>
<proteinExistence type="predicted"/>
<sequence length="113" mass="13290">MKVLIIGIGLGFNVCFQFLARLTGYVVIILMISYMIRRFLFWGISTVRNDEVGLFADMLLYEYYFKLGKRDLAEGKFKIVETKIANYNNPSIYNFWKGLQNSIKRWENLKKGI</sequence>
<evidence type="ECO:0000313" key="3">
    <source>
        <dbReference type="Proteomes" id="UP000320623"/>
    </source>
</evidence>
<feature type="transmembrane region" description="Helical" evidence="1">
    <location>
        <begin position="6"/>
        <end position="32"/>
    </location>
</feature>
<evidence type="ECO:0000256" key="1">
    <source>
        <dbReference type="SAM" id="Phobius"/>
    </source>
</evidence>
<keyword evidence="1" id="KW-0812">Transmembrane</keyword>
<gene>
    <name evidence="2" type="ORF">JGI1_02086</name>
</gene>
<name>A0A0S4NB02_9BACT</name>
<keyword evidence="3" id="KW-1185">Reference proteome</keyword>
<protein>
    <submittedName>
        <fullName evidence="2">Uncharacterized protein</fullName>
    </submittedName>
</protein>
<organism evidence="2 3">
    <name type="scientific">Candidatus Thermokryptus mobilis</name>
    <dbReference type="NCBI Taxonomy" id="1643428"/>
    <lineage>
        <taxon>Bacteria</taxon>
        <taxon>Pseudomonadati</taxon>
        <taxon>Candidatus Kryptoniota</taxon>
        <taxon>Candidatus Thermokryptus</taxon>
    </lineage>
</organism>
<dbReference type="Proteomes" id="UP000320623">
    <property type="component" value="Unassembled WGS sequence"/>
</dbReference>